<feature type="region of interest" description="Disordered" evidence="2">
    <location>
        <begin position="69"/>
        <end position="116"/>
    </location>
</feature>
<evidence type="ECO:0000259" key="3">
    <source>
        <dbReference type="PROSITE" id="PS51059"/>
    </source>
</evidence>
<keyword evidence="1" id="KW-0328">Glycosyltransferase</keyword>
<dbReference type="PANTHER" id="PTHR45740:SF2">
    <property type="entry name" value="POLY [ADP-RIBOSE] POLYMERASE"/>
    <property type="match status" value="1"/>
</dbReference>
<feature type="compositionally biased region" description="Polar residues" evidence="2">
    <location>
        <begin position="86"/>
        <end position="101"/>
    </location>
</feature>
<proteinExistence type="predicted"/>
<gene>
    <name evidence="4" type="ORF">SK128_009947</name>
</gene>
<dbReference type="PANTHER" id="PTHR45740">
    <property type="entry name" value="POLY [ADP-RIBOSE] POLYMERASE"/>
    <property type="match status" value="1"/>
</dbReference>
<feature type="domain" description="PARP catalytic" evidence="3">
    <location>
        <begin position="170"/>
        <end position="279"/>
    </location>
</feature>
<keyword evidence="1" id="KW-0520">NAD</keyword>
<evidence type="ECO:0000313" key="5">
    <source>
        <dbReference type="Proteomes" id="UP001381693"/>
    </source>
</evidence>
<dbReference type="AlphaFoldDB" id="A0AAN8XDI8"/>
<evidence type="ECO:0000256" key="2">
    <source>
        <dbReference type="SAM" id="MobiDB-lite"/>
    </source>
</evidence>
<organism evidence="4 5">
    <name type="scientific">Halocaridina rubra</name>
    <name type="common">Hawaiian red shrimp</name>
    <dbReference type="NCBI Taxonomy" id="373956"/>
    <lineage>
        <taxon>Eukaryota</taxon>
        <taxon>Metazoa</taxon>
        <taxon>Ecdysozoa</taxon>
        <taxon>Arthropoda</taxon>
        <taxon>Crustacea</taxon>
        <taxon>Multicrustacea</taxon>
        <taxon>Malacostraca</taxon>
        <taxon>Eumalacostraca</taxon>
        <taxon>Eucarida</taxon>
        <taxon>Decapoda</taxon>
        <taxon>Pleocyemata</taxon>
        <taxon>Caridea</taxon>
        <taxon>Atyoidea</taxon>
        <taxon>Atyidae</taxon>
        <taxon>Halocaridina</taxon>
    </lineage>
</organism>
<evidence type="ECO:0000256" key="1">
    <source>
        <dbReference type="RuleBase" id="RU362114"/>
    </source>
</evidence>
<feature type="non-terminal residue" evidence="4">
    <location>
        <position position="279"/>
    </location>
</feature>
<sequence>MGHNWMTNHNTKIMRLAKCSRNNCRLNHDLLNNDCSRLLEAAGIDTNESPRDVLVALFEMNPTLRKRAESREYKDLQQLPPVTAGKDNSTSLANTTDFTSSENKDKKNKPKKPRTVWSYEGRGDVVIPEICFDSVESRCSNESQDVRRRPEVHLEAEEEEEQTDSKYRKIPHEWENMQQGERLKRVDVPQTSEEYKNTVQLLPSTISAAVTKLERIQNRFHWTAFQNKVEEMTTIYGDIAKVDVRQLFHGTNPTVIQHICSENFDPRLHGQAAGQAYGQ</sequence>
<dbReference type="GO" id="GO:0003950">
    <property type="term" value="F:NAD+ poly-ADP-ribosyltransferase activity"/>
    <property type="evidence" value="ECO:0007669"/>
    <property type="project" value="UniProtKB-UniRule"/>
</dbReference>
<evidence type="ECO:0000313" key="4">
    <source>
        <dbReference type="EMBL" id="KAK7080891.1"/>
    </source>
</evidence>
<feature type="compositionally biased region" description="Basic and acidic residues" evidence="2">
    <location>
        <begin position="144"/>
        <end position="155"/>
    </location>
</feature>
<dbReference type="PROSITE" id="PS51059">
    <property type="entry name" value="PARP_CATALYTIC"/>
    <property type="match status" value="1"/>
</dbReference>
<dbReference type="Pfam" id="PF00644">
    <property type="entry name" value="PARP"/>
    <property type="match status" value="1"/>
</dbReference>
<dbReference type="EC" id="2.4.2.-" evidence="1"/>
<feature type="region of interest" description="Disordered" evidence="2">
    <location>
        <begin position="141"/>
        <end position="166"/>
    </location>
</feature>
<dbReference type="InterPro" id="IPR051712">
    <property type="entry name" value="ARTD-AVP"/>
</dbReference>
<reference evidence="4 5" key="1">
    <citation type="submission" date="2023-11" db="EMBL/GenBank/DDBJ databases">
        <title>Halocaridina rubra genome assembly.</title>
        <authorList>
            <person name="Smith C."/>
        </authorList>
    </citation>
    <scope>NUCLEOTIDE SEQUENCE [LARGE SCALE GENOMIC DNA]</scope>
    <source>
        <strain evidence="4">EP-1</strain>
        <tissue evidence="4">Whole</tissue>
    </source>
</reference>
<name>A0AAN8XDI8_HALRR</name>
<dbReference type="GO" id="GO:0005634">
    <property type="term" value="C:nucleus"/>
    <property type="evidence" value="ECO:0007669"/>
    <property type="project" value="TreeGrafter"/>
</dbReference>
<comment type="caution">
    <text evidence="4">The sequence shown here is derived from an EMBL/GenBank/DDBJ whole genome shotgun (WGS) entry which is preliminary data.</text>
</comment>
<keyword evidence="5" id="KW-1185">Reference proteome</keyword>
<dbReference type="InterPro" id="IPR012317">
    <property type="entry name" value="Poly(ADP-ribose)pol_cat_dom"/>
</dbReference>
<dbReference type="Gene3D" id="3.90.228.10">
    <property type="match status" value="1"/>
</dbReference>
<accession>A0AAN8XDI8</accession>
<dbReference type="GO" id="GO:1990404">
    <property type="term" value="F:NAD+-protein mono-ADP-ribosyltransferase activity"/>
    <property type="evidence" value="ECO:0007669"/>
    <property type="project" value="TreeGrafter"/>
</dbReference>
<dbReference type="EMBL" id="JAXCGZ010005758">
    <property type="protein sequence ID" value="KAK7080891.1"/>
    <property type="molecule type" value="Genomic_DNA"/>
</dbReference>
<protein>
    <recommendedName>
        <fullName evidence="1">Poly [ADP-ribose] polymerase</fullName>
        <shortName evidence="1">PARP</shortName>
        <ecNumber evidence="1">2.4.2.-</ecNumber>
    </recommendedName>
</protein>
<keyword evidence="1" id="KW-0808">Transferase</keyword>
<dbReference type="SUPFAM" id="SSF56399">
    <property type="entry name" value="ADP-ribosylation"/>
    <property type="match status" value="1"/>
</dbReference>
<dbReference type="Proteomes" id="UP001381693">
    <property type="component" value="Unassembled WGS sequence"/>
</dbReference>